<dbReference type="CDD" id="cd02860">
    <property type="entry name" value="E_set_Pullulanase"/>
    <property type="match status" value="1"/>
</dbReference>
<dbReference type="InterPro" id="IPR014756">
    <property type="entry name" value="Ig_E-set"/>
</dbReference>
<dbReference type="RefSeq" id="WP_232592481.1">
    <property type="nucleotide sequence ID" value="NZ_BSPD01000042.1"/>
</dbReference>
<dbReference type="SUPFAM" id="SSF49452">
    <property type="entry name" value="Starch-binding domain-like"/>
    <property type="match status" value="1"/>
</dbReference>
<keyword evidence="11" id="KW-1185">Reference proteome</keyword>
<dbReference type="Pfam" id="PF17967">
    <property type="entry name" value="Pullulanase_N2"/>
    <property type="match status" value="1"/>
</dbReference>
<dbReference type="Gene3D" id="3.20.20.80">
    <property type="entry name" value="Glycosidases"/>
    <property type="match status" value="1"/>
</dbReference>
<dbReference type="InterPro" id="IPR013783">
    <property type="entry name" value="Ig-like_fold"/>
</dbReference>
<dbReference type="EC" id="3.2.1.41" evidence="6"/>
<dbReference type="Pfam" id="PF02922">
    <property type="entry name" value="CBM_48"/>
    <property type="match status" value="1"/>
</dbReference>
<dbReference type="SUPFAM" id="SSF51011">
    <property type="entry name" value="Glycosyl hydrolase domain"/>
    <property type="match status" value="1"/>
</dbReference>
<dbReference type="Gene3D" id="2.60.40.1180">
    <property type="entry name" value="Golgi alpha-mannosidase II"/>
    <property type="match status" value="1"/>
</dbReference>
<evidence type="ECO:0000256" key="6">
    <source>
        <dbReference type="ARBA" id="ARBA00024062"/>
    </source>
</evidence>
<sequence>MGVLKRIVVRFSKFPFLKDGLLKKIILSLLLLGVVSCGGSGNDTESGSTLFTCNQPLVISESGNSCVEPPSLECPTPLVPDADNVMCIPAVDPTLPEPSIQPGDNQAVLYYNRGDGVYDNWKLHIWNDNGAPCDAYSDEQLNGVDWNNGVVHSGVDPNYGAYWILALKDGFSECANFIIHDADEKENCGQDKRLFLTGERMTFALQEVCDVYNTPILSLGVSVAGASAIWVSENTLLWDAPTDAAQYRLHVSSDAGLNFDSEAGVTNGRVTSLAPVEFTSELTSQFPHLSSYTPFSHNENRNWVTAALKGELIAVAYDANNAPIAATRVQIAEVLDDVFTSGDNDANEATLGIQYENIGDSAQRNISAQLWAPTAQQVRIKIFSSDKTLLDTQAMTLDEATGIWRATGSNWDRQFYRYEVTAFHPASNAIEVMETTDPYSVSLSTNGEYSQFVNLSDTELKPIGWDTHNIPTLDAWEDAIIYEGHVRDFSIWDESTSVDNRGKYLAFTETNSVPMQHLQSLVNNGLNVLHLLPTNDITTVNERGAERVDLTDTVEKLCSLNNAAPVCGVENGSSILRDVLASYDPASTDAQALVNSLRGLDGFNWGYDPHHFGTPEGSYATDPDGVARIIEMRAMIQSLHQMGLRVISDVVYNHTASSGLNPNSVLDKVVPGYYHRLNETSGAVENSTCCDNTAPERVMMSKLMTDTLVIWAQHYKFDGFRFDVMGHIPKSEILAAQAAVLAVDSDNHFYGEGWNFGDDVRDGKRFEQATQANMAGTEISTFNDRIRESVRSADLFMENGSLLEQDFIRISMAGTLKDYIFQDQNGLSVRADSVFWNSQPAGYGEDPADIMNYVSKHDNETLWDILQTNLPSSESLESRVRLQNIAIAIPLVSQGIPFLQFGGDFLRSKSLDRNTYDAGEWFNDVDFTLNSSNWNIGLPLAQDNESKWDNMRALIANPQSQPQPSHLQFASQAFQEFLSIRSNSALFRLQNKEEVLARIGFHNTGTRQTQGVIVMSIDDGIGLLDAGLTDIDPNYDALVVVVNGTAQSQSHRIPTAQGFSLHPVLASSVDATVRTSTFTYDASTNSGEFTVPAQTMAVFVKAQGATQGEGLAADATSGEPDVAPFGGTTVFIRGSMNDWGEVDILEYQSAGIYRLERTLTTGDYEFKVASSDWSTVDLGGSGSAVVLGTPQNLISAGSNIPLSIAQDGQYVFTVDALDINNPTITVNEKVPFDATTIYVRGSLNGWSTDNPMTYSGNNLYTTSMSLAVGDYEFKIASEDWTTVDFGGNGTDNAVVLDTPKTLTAVGANLTLTISVAGNYQFFINAADSANPNVTIRAVP</sequence>
<dbReference type="InterPro" id="IPR040671">
    <property type="entry name" value="Pullulanase_N2"/>
</dbReference>
<comment type="similarity">
    <text evidence="1">Belongs to the glycosyl hydrolase 13 family.</text>
</comment>
<dbReference type="InterPro" id="IPR013784">
    <property type="entry name" value="Carb-bd-like_fold"/>
</dbReference>
<dbReference type="CDD" id="cd11341">
    <property type="entry name" value="AmyAc_Pullulanase_LD-like"/>
    <property type="match status" value="1"/>
</dbReference>
<dbReference type="PANTHER" id="PTHR43002">
    <property type="entry name" value="GLYCOGEN DEBRANCHING ENZYME"/>
    <property type="match status" value="1"/>
</dbReference>
<dbReference type="Pfam" id="PF03714">
    <property type="entry name" value="PUD"/>
    <property type="match status" value="1"/>
</dbReference>
<dbReference type="NCBIfam" id="TIGR02103">
    <property type="entry name" value="pullul_strch"/>
    <property type="match status" value="1"/>
</dbReference>
<reference evidence="10 11" key="1">
    <citation type="journal article" date="2014" name="Int. J. Syst. Evol. Microbiol.">
        <title>Complete genome sequence of Corynebacterium casei LMG S-19264T (=DSM 44701T), isolated from a smear-ripened cheese.</title>
        <authorList>
            <consortium name="US DOE Joint Genome Institute (JGI-PGF)"/>
            <person name="Walter F."/>
            <person name="Albersmeier A."/>
            <person name="Kalinowski J."/>
            <person name="Ruckert C."/>
        </authorList>
    </citation>
    <scope>NUCLEOTIDE SEQUENCE [LARGE SCALE GENOMIC DNA]</scope>
    <source>
        <strain evidence="10 11">NBRC 110095</strain>
    </source>
</reference>
<evidence type="ECO:0000256" key="4">
    <source>
        <dbReference type="ARBA" id="ARBA00023295"/>
    </source>
</evidence>
<dbReference type="Gene3D" id="2.60.40.1130">
    <property type="entry name" value="Rab geranylgeranyltransferase alpha-subunit, insert domain"/>
    <property type="match status" value="1"/>
</dbReference>
<dbReference type="InterPro" id="IPR005323">
    <property type="entry name" value="CBM41_pullulanase"/>
</dbReference>
<evidence type="ECO:0000256" key="8">
    <source>
        <dbReference type="ARBA" id="ARBA00031076"/>
    </source>
</evidence>
<dbReference type="Pfam" id="PF18494">
    <property type="entry name" value="Pullulanase_Ins"/>
    <property type="match status" value="1"/>
</dbReference>
<dbReference type="SMART" id="SM00642">
    <property type="entry name" value="Aamy"/>
    <property type="match status" value="1"/>
</dbReference>
<evidence type="ECO:0000256" key="1">
    <source>
        <dbReference type="ARBA" id="ARBA00008061"/>
    </source>
</evidence>
<comment type="caution">
    <text evidence="10">The sequence shown here is derived from an EMBL/GenBank/DDBJ whole genome shotgun (WGS) entry which is preliminary data.</text>
</comment>
<dbReference type="Gene3D" id="2.60.40.10">
    <property type="entry name" value="Immunoglobulins"/>
    <property type="match status" value="3"/>
</dbReference>
<keyword evidence="2" id="KW-0732">Signal</keyword>
<accession>A0AA37TBV7</accession>
<dbReference type="InterPro" id="IPR024561">
    <property type="entry name" value="Pullul_strch_C"/>
</dbReference>
<dbReference type="InterPro" id="IPR006047">
    <property type="entry name" value="GH13_cat_dom"/>
</dbReference>
<evidence type="ECO:0000256" key="7">
    <source>
        <dbReference type="ARBA" id="ARBA00029618"/>
    </source>
</evidence>
<dbReference type="SUPFAM" id="SSF51445">
    <property type="entry name" value="(Trans)glycosidases"/>
    <property type="match status" value="1"/>
</dbReference>
<proteinExistence type="inferred from homology"/>
<comment type="catalytic activity">
    <reaction evidence="5">
        <text>Hydrolysis of (1-&gt;6)-alpha-D-glucosidic linkages in pullulan, amylopectin and glycogen, and in the alpha- and beta-limit dextrins of amylopectin and glycogen.</text>
        <dbReference type="EC" id="3.2.1.41"/>
    </reaction>
</comment>
<dbReference type="CDD" id="cd02861">
    <property type="entry name" value="E_set_pullulanase_like"/>
    <property type="match status" value="2"/>
</dbReference>
<evidence type="ECO:0000259" key="9">
    <source>
        <dbReference type="SMART" id="SM00642"/>
    </source>
</evidence>
<dbReference type="SUPFAM" id="SSF81296">
    <property type="entry name" value="E set domains"/>
    <property type="match status" value="3"/>
</dbReference>
<dbReference type="Proteomes" id="UP001156870">
    <property type="component" value="Unassembled WGS sequence"/>
</dbReference>
<keyword evidence="4" id="KW-0326">Glycosidase</keyword>
<organism evidence="10 11">
    <name type="scientific">Marinibactrum halimedae</name>
    <dbReference type="NCBI Taxonomy" id="1444977"/>
    <lineage>
        <taxon>Bacteria</taxon>
        <taxon>Pseudomonadati</taxon>
        <taxon>Pseudomonadota</taxon>
        <taxon>Gammaproteobacteria</taxon>
        <taxon>Cellvibrionales</taxon>
        <taxon>Cellvibrionaceae</taxon>
        <taxon>Marinibactrum</taxon>
    </lineage>
</organism>
<evidence type="ECO:0000313" key="11">
    <source>
        <dbReference type="Proteomes" id="UP001156870"/>
    </source>
</evidence>
<dbReference type="InterPro" id="IPR013780">
    <property type="entry name" value="Glyco_hydro_b"/>
</dbReference>
<evidence type="ECO:0000256" key="3">
    <source>
        <dbReference type="ARBA" id="ARBA00022801"/>
    </source>
</evidence>
<dbReference type="GO" id="GO:0030246">
    <property type="term" value="F:carbohydrate binding"/>
    <property type="evidence" value="ECO:0007669"/>
    <property type="project" value="InterPro"/>
</dbReference>
<protein>
    <recommendedName>
        <fullName evidence="6">pullulanase</fullName>
        <ecNumber evidence="6">3.2.1.41</ecNumber>
    </recommendedName>
    <alternativeName>
        <fullName evidence="7">Alpha-dextrin endo-1,6-alpha-glucosidase</fullName>
    </alternativeName>
    <alternativeName>
        <fullName evidence="8">Pullulan 6-glucanohydrolase</fullName>
    </alternativeName>
</protein>
<evidence type="ECO:0000313" key="10">
    <source>
        <dbReference type="EMBL" id="GLS26247.1"/>
    </source>
</evidence>
<dbReference type="EMBL" id="BSPD01000042">
    <property type="protein sequence ID" value="GLS26247.1"/>
    <property type="molecule type" value="Genomic_DNA"/>
</dbReference>
<dbReference type="InterPro" id="IPR011839">
    <property type="entry name" value="Pullul_strch"/>
</dbReference>
<dbReference type="CDD" id="cd10315">
    <property type="entry name" value="CBM41_pullulanase"/>
    <property type="match status" value="1"/>
</dbReference>
<dbReference type="Pfam" id="PF11852">
    <property type="entry name" value="Pullul_strch_C"/>
    <property type="match status" value="1"/>
</dbReference>
<feature type="domain" description="Glycosyl hydrolase family 13 catalytic" evidence="9">
    <location>
        <begin position="574"/>
        <end position="952"/>
    </location>
</feature>
<dbReference type="InterPro" id="IPR004193">
    <property type="entry name" value="Glyco_hydro_13_N"/>
</dbReference>
<dbReference type="GO" id="GO:0005975">
    <property type="term" value="P:carbohydrate metabolic process"/>
    <property type="evidence" value="ECO:0007669"/>
    <property type="project" value="InterPro"/>
</dbReference>
<dbReference type="Gene3D" id="2.60.40.1110">
    <property type="match status" value="1"/>
</dbReference>
<dbReference type="InterPro" id="IPR041111">
    <property type="entry name" value="Pullulanase_Ins"/>
</dbReference>
<gene>
    <name evidence="10" type="ORF">GCM10007877_19620</name>
</gene>
<dbReference type="GO" id="GO:0051060">
    <property type="term" value="F:pullulanase activity"/>
    <property type="evidence" value="ECO:0007669"/>
    <property type="project" value="UniProtKB-EC"/>
</dbReference>
<evidence type="ECO:0000256" key="5">
    <source>
        <dbReference type="ARBA" id="ARBA00023965"/>
    </source>
</evidence>
<evidence type="ECO:0000256" key="2">
    <source>
        <dbReference type="ARBA" id="ARBA00022729"/>
    </source>
</evidence>
<name>A0AA37TBV7_9GAMM</name>
<dbReference type="InterPro" id="IPR017853">
    <property type="entry name" value="GH"/>
</dbReference>
<keyword evidence="3" id="KW-0378">Hydrolase</keyword>